<reference evidence="2 3" key="1">
    <citation type="submission" date="2016-06" db="EMBL/GenBank/DDBJ databases">
        <authorList>
            <person name="Kjaerup R.B."/>
            <person name="Dalgaard T.S."/>
            <person name="Juul-Madsen H.R."/>
        </authorList>
    </citation>
    <scope>NUCLEOTIDE SEQUENCE [LARGE SCALE GENOMIC DNA]</scope>
</reference>
<dbReference type="SMART" id="SM00317">
    <property type="entry name" value="SET"/>
    <property type="match status" value="1"/>
</dbReference>
<dbReference type="PROSITE" id="PS50280">
    <property type="entry name" value="SET"/>
    <property type="match status" value="1"/>
</dbReference>
<dbReference type="SUPFAM" id="SSF82199">
    <property type="entry name" value="SET domain"/>
    <property type="match status" value="1"/>
</dbReference>
<protein>
    <recommendedName>
        <fullName evidence="1">SET domain-containing protein</fullName>
    </recommendedName>
</protein>
<dbReference type="InterPro" id="IPR001214">
    <property type="entry name" value="SET_dom"/>
</dbReference>
<dbReference type="CDD" id="cd20071">
    <property type="entry name" value="SET_SMYD"/>
    <property type="match status" value="1"/>
</dbReference>
<keyword evidence="3" id="KW-1185">Reference proteome</keyword>
<dbReference type="InterPro" id="IPR053185">
    <property type="entry name" value="SET_domain_protein"/>
</dbReference>
<dbReference type="InterPro" id="IPR046341">
    <property type="entry name" value="SET_dom_sf"/>
</dbReference>
<evidence type="ECO:0000313" key="3">
    <source>
        <dbReference type="Proteomes" id="UP000215127"/>
    </source>
</evidence>
<dbReference type="AlphaFoldDB" id="A0A1X7RT91"/>
<gene>
    <name evidence="2" type="ORF">ZT3D7_G5564</name>
</gene>
<evidence type="ECO:0000259" key="1">
    <source>
        <dbReference type="PROSITE" id="PS50280"/>
    </source>
</evidence>
<dbReference type="PANTHER" id="PTHR47332">
    <property type="entry name" value="SET DOMAIN-CONTAINING PROTEIN 5"/>
    <property type="match status" value="1"/>
</dbReference>
<name>A0A1X7RT91_ZYMT9</name>
<dbReference type="PANTHER" id="PTHR47332:SF4">
    <property type="entry name" value="SET DOMAIN-CONTAINING PROTEIN 5"/>
    <property type="match status" value="1"/>
</dbReference>
<dbReference type="EMBL" id="LT853695">
    <property type="protein sequence ID" value="SMQ50411.1"/>
    <property type="molecule type" value="Genomic_DNA"/>
</dbReference>
<feature type="domain" description="SET" evidence="1">
    <location>
        <begin position="3"/>
        <end position="144"/>
    </location>
</feature>
<proteinExistence type="predicted"/>
<evidence type="ECO:0000313" key="2">
    <source>
        <dbReference type="EMBL" id="SMQ50411.1"/>
    </source>
</evidence>
<dbReference type="STRING" id="1276538.A0A1X7RT91"/>
<dbReference type="Proteomes" id="UP000215127">
    <property type="component" value="Chromosome 4"/>
</dbReference>
<sequence length="320" mass="35376">MSPSFRIQDIPGKGTGVTASENIATGTLILAERPLITFEQEAQQDAYVRSILSQLKQMPNADQKDFFALSNNFKAMKPIEGIVKTNAMPLGRGSSSGGVFPTCSRFNHSCTANAAYSWNEGQKEERVYATRDISAGEEIVVSYLNEEIWRLPRQERKRQILETFGFECQCVRCGSSERADHLGSDRRRTRLAEIDQAVGGGMLIMLNPGKALSFCREARQLLEDEGEGATHLESVYYDAFQICVCHGDLARAKVFASLAADAKCAWQGVDAGGIGEYEANVRAPEAHRLAFTTKKWFTVGKAGAMPPVPHTDQWLWERAT</sequence>
<dbReference type="Pfam" id="PF00856">
    <property type="entry name" value="SET"/>
    <property type="match status" value="1"/>
</dbReference>
<organism evidence="2 3">
    <name type="scientific">Zymoseptoria tritici (strain ST99CH_3D7)</name>
    <dbReference type="NCBI Taxonomy" id="1276538"/>
    <lineage>
        <taxon>Eukaryota</taxon>
        <taxon>Fungi</taxon>
        <taxon>Dikarya</taxon>
        <taxon>Ascomycota</taxon>
        <taxon>Pezizomycotina</taxon>
        <taxon>Dothideomycetes</taxon>
        <taxon>Dothideomycetidae</taxon>
        <taxon>Mycosphaerellales</taxon>
        <taxon>Mycosphaerellaceae</taxon>
        <taxon>Zymoseptoria</taxon>
    </lineage>
</organism>
<dbReference type="Gene3D" id="2.170.270.10">
    <property type="entry name" value="SET domain"/>
    <property type="match status" value="1"/>
</dbReference>
<accession>A0A1X7RT91</accession>